<name>A0ABZ1SMM8_9ACTN</name>
<protein>
    <submittedName>
        <fullName evidence="2">Uncharacterized protein</fullName>
    </submittedName>
</protein>
<dbReference type="Proteomes" id="UP001432011">
    <property type="component" value="Chromosome"/>
</dbReference>
<accession>A0ABZ1SMM8</accession>
<organism evidence="2 3">
    <name type="scientific">Microbispora hainanensis</name>
    <dbReference type="NCBI Taxonomy" id="568844"/>
    <lineage>
        <taxon>Bacteria</taxon>
        <taxon>Bacillati</taxon>
        <taxon>Actinomycetota</taxon>
        <taxon>Actinomycetes</taxon>
        <taxon>Streptosporangiales</taxon>
        <taxon>Streptosporangiaceae</taxon>
        <taxon>Microbispora</taxon>
    </lineage>
</organism>
<reference evidence="2" key="1">
    <citation type="submission" date="2022-10" db="EMBL/GenBank/DDBJ databases">
        <title>The complete genomes of actinobacterial strains from the NBC collection.</title>
        <authorList>
            <person name="Joergensen T.S."/>
            <person name="Alvarez Arevalo M."/>
            <person name="Sterndorff E.B."/>
            <person name="Faurdal D."/>
            <person name="Vuksanovic O."/>
            <person name="Mourched A.-S."/>
            <person name="Charusanti P."/>
            <person name="Shaw S."/>
            <person name="Blin K."/>
            <person name="Weber T."/>
        </authorList>
    </citation>
    <scope>NUCLEOTIDE SEQUENCE</scope>
    <source>
        <strain evidence="2">NBC_00254</strain>
    </source>
</reference>
<feature type="compositionally biased region" description="Low complexity" evidence="1">
    <location>
        <begin position="174"/>
        <end position="188"/>
    </location>
</feature>
<evidence type="ECO:0000313" key="2">
    <source>
        <dbReference type="EMBL" id="WUP74245.1"/>
    </source>
</evidence>
<gene>
    <name evidence="2" type="ORF">OG913_33530</name>
</gene>
<keyword evidence="3" id="KW-1185">Reference proteome</keyword>
<sequence length="188" mass="19258">MAEYVMVVSRATAAVAPVPPSSVPACPAALKISGSGVASPRPARANPATARIGVGATTTAVRPAAASAVPLRTRTRAGCRADNRSPTSRPAVWEAVKATRPSEATPSEAPRSSCRNTPLQVMTAPSQASTAAPSAPRSRTRRVQPARHPRRPAPSSVRAGRCSAENSSAGSPLPTTRTTAVTTAPRIR</sequence>
<feature type="compositionally biased region" description="Basic residues" evidence="1">
    <location>
        <begin position="138"/>
        <end position="151"/>
    </location>
</feature>
<proteinExistence type="predicted"/>
<evidence type="ECO:0000256" key="1">
    <source>
        <dbReference type="SAM" id="MobiDB-lite"/>
    </source>
</evidence>
<feature type="region of interest" description="Disordered" evidence="1">
    <location>
        <begin position="77"/>
        <end position="188"/>
    </location>
</feature>
<feature type="compositionally biased region" description="Low complexity" evidence="1">
    <location>
        <begin position="123"/>
        <end position="137"/>
    </location>
</feature>
<dbReference type="EMBL" id="CP108085">
    <property type="protein sequence ID" value="WUP74245.1"/>
    <property type="molecule type" value="Genomic_DNA"/>
</dbReference>
<evidence type="ECO:0000313" key="3">
    <source>
        <dbReference type="Proteomes" id="UP001432011"/>
    </source>
</evidence>